<comment type="caution">
    <text evidence="2">The sequence shown here is derived from an EMBL/GenBank/DDBJ whole genome shotgun (WGS) entry which is preliminary data.</text>
</comment>
<dbReference type="SUPFAM" id="SSF55729">
    <property type="entry name" value="Acyl-CoA N-acyltransferases (Nat)"/>
    <property type="match status" value="1"/>
</dbReference>
<protein>
    <recommendedName>
        <fullName evidence="1">N-acetyltransferase domain-containing protein</fullName>
    </recommendedName>
</protein>
<dbReference type="RefSeq" id="XP_046005231.1">
    <property type="nucleotide sequence ID" value="XM_046161302.1"/>
</dbReference>
<evidence type="ECO:0000259" key="1">
    <source>
        <dbReference type="PROSITE" id="PS51186"/>
    </source>
</evidence>
<organism evidence="2 3">
    <name type="scientific">Microdochium trichocladiopsis</name>
    <dbReference type="NCBI Taxonomy" id="1682393"/>
    <lineage>
        <taxon>Eukaryota</taxon>
        <taxon>Fungi</taxon>
        <taxon>Dikarya</taxon>
        <taxon>Ascomycota</taxon>
        <taxon>Pezizomycotina</taxon>
        <taxon>Sordariomycetes</taxon>
        <taxon>Xylariomycetidae</taxon>
        <taxon>Xylariales</taxon>
        <taxon>Microdochiaceae</taxon>
        <taxon>Microdochium</taxon>
    </lineage>
</organism>
<dbReference type="Gene3D" id="3.40.630.30">
    <property type="match status" value="1"/>
</dbReference>
<sequence length="240" mass="26434">MSNTITIRDATLDDGDFILGAFDSAIEYLPTIGSADQWGPELFSKRRGGSSTQEMSTVVKSSVVHTAHQAAHPDELYGASRGEGDNGEGLLHARVLIAESKVAGEEEQQQTSSRPVAVLAYQDFVPAHLAAHPDFRPSAEAINAREGSYIYVWALVSDFRAGHAARKGAGQALLRETLRIAKKHGVAWMYVDCWTGNERRLVQYYERQGFKLVKDFLFEKPDGSIWPGSLLEIDMAKHDA</sequence>
<evidence type="ECO:0000313" key="3">
    <source>
        <dbReference type="Proteomes" id="UP000756346"/>
    </source>
</evidence>
<keyword evidence="3" id="KW-1185">Reference proteome</keyword>
<feature type="domain" description="N-acetyltransferase" evidence="1">
    <location>
        <begin position="74"/>
        <end position="232"/>
    </location>
</feature>
<gene>
    <name evidence="2" type="ORF">B0I36DRAFT_389215</name>
</gene>
<reference evidence="2" key="1">
    <citation type="journal article" date="2021" name="Nat. Commun.">
        <title>Genetic determinants of endophytism in the Arabidopsis root mycobiome.</title>
        <authorList>
            <person name="Mesny F."/>
            <person name="Miyauchi S."/>
            <person name="Thiergart T."/>
            <person name="Pickel B."/>
            <person name="Atanasova L."/>
            <person name="Karlsson M."/>
            <person name="Huettel B."/>
            <person name="Barry K.W."/>
            <person name="Haridas S."/>
            <person name="Chen C."/>
            <person name="Bauer D."/>
            <person name="Andreopoulos W."/>
            <person name="Pangilinan J."/>
            <person name="LaButti K."/>
            <person name="Riley R."/>
            <person name="Lipzen A."/>
            <person name="Clum A."/>
            <person name="Drula E."/>
            <person name="Henrissat B."/>
            <person name="Kohler A."/>
            <person name="Grigoriev I.V."/>
            <person name="Martin F.M."/>
            <person name="Hacquard S."/>
        </authorList>
    </citation>
    <scope>NUCLEOTIDE SEQUENCE</scope>
    <source>
        <strain evidence="2">MPI-CAGE-CH-0230</strain>
    </source>
</reference>
<dbReference type="AlphaFoldDB" id="A0A9P9BG38"/>
<dbReference type="GO" id="GO:0016747">
    <property type="term" value="F:acyltransferase activity, transferring groups other than amino-acyl groups"/>
    <property type="evidence" value="ECO:0007669"/>
    <property type="project" value="InterPro"/>
</dbReference>
<dbReference type="InterPro" id="IPR016181">
    <property type="entry name" value="Acyl_CoA_acyltransferase"/>
</dbReference>
<proteinExistence type="predicted"/>
<dbReference type="EMBL" id="JAGTJQ010000013">
    <property type="protein sequence ID" value="KAH7014264.1"/>
    <property type="molecule type" value="Genomic_DNA"/>
</dbReference>
<dbReference type="OrthoDB" id="2821191at2759"/>
<evidence type="ECO:0000313" key="2">
    <source>
        <dbReference type="EMBL" id="KAH7014264.1"/>
    </source>
</evidence>
<dbReference type="Proteomes" id="UP000756346">
    <property type="component" value="Unassembled WGS sequence"/>
</dbReference>
<dbReference type="GeneID" id="70190848"/>
<dbReference type="PROSITE" id="PS51186">
    <property type="entry name" value="GNAT"/>
    <property type="match status" value="1"/>
</dbReference>
<name>A0A9P9BG38_9PEZI</name>
<dbReference type="InterPro" id="IPR000182">
    <property type="entry name" value="GNAT_dom"/>
</dbReference>
<accession>A0A9P9BG38</accession>